<organism evidence="2 3">
    <name type="scientific">Candidatus Mcinerneyibacterium aminivorans</name>
    <dbReference type="NCBI Taxonomy" id="2703815"/>
    <lineage>
        <taxon>Bacteria</taxon>
        <taxon>Candidatus Macinerneyibacteriota</taxon>
        <taxon>Candidatus Mcinerneyibacteria</taxon>
        <taxon>Candidatus Mcinerneyibacteriales</taxon>
        <taxon>Candidatus Mcinerneyibacteriaceae</taxon>
        <taxon>Candidatus Mcinerneyibacterium</taxon>
    </lineage>
</organism>
<protein>
    <recommendedName>
        <fullName evidence="4">DUF2269 family protein</fullName>
    </recommendedName>
</protein>
<accession>A0A5D0ME52</accession>
<dbReference type="AlphaFoldDB" id="A0A5D0ME52"/>
<keyword evidence="3" id="KW-1185">Reference proteome</keyword>
<evidence type="ECO:0000313" key="2">
    <source>
        <dbReference type="EMBL" id="TYB31266.1"/>
    </source>
</evidence>
<evidence type="ECO:0000313" key="3">
    <source>
        <dbReference type="Proteomes" id="UP000324143"/>
    </source>
</evidence>
<feature type="transmembrane region" description="Helical" evidence="1">
    <location>
        <begin position="69"/>
        <end position="89"/>
    </location>
</feature>
<name>A0A5D0ME52_9BACT</name>
<proteinExistence type="predicted"/>
<reference evidence="2" key="1">
    <citation type="submission" date="2019-08" db="EMBL/GenBank/DDBJ databases">
        <title>Genomic characterization of a novel candidate phylum (ARYD3) from a high temperature, high salinity tertiary oil reservoir in north central Oklahoma, USA.</title>
        <authorList>
            <person name="Youssef N.H."/>
            <person name="Yadav A."/>
            <person name="Elshahed M.S."/>
        </authorList>
    </citation>
    <scope>NUCLEOTIDE SEQUENCE [LARGE SCALE GENOMIC DNA]</scope>
    <source>
        <strain evidence="2">ARYD3</strain>
    </source>
</reference>
<evidence type="ECO:0008006" key="4">
    <source>
        <dbReference type="Google" id="ProtNLM"/>
    </source>
</evidence>
<keyword evidence="1" id="KW-0812">Transmembrane</keyword>
<keyword evidence="1" id="KW-1133">Transmembrane helix</keyword>
<sequence length="131" mass="15438">MFKIVCYILSITTFVKSITGIFAHDKLYNWAKRHYSKEKRSWTTILLIVYGVGVLILTWYGTIFDYVKYGWIVTILITFSSIKLAGLIFNWKKVSKKFVKFIENSKEKLWMLDVLLLIISIGFLLMGIYLY</sequence>
<feature type="transmembrane region" description="Helical" evidence="1">
    <location>
        <begin position="42"/>
        <end position="63"/>
    </location>
</feature>
<keyword evidence="1" id="KW-0472">Membrane</keyword>
<gene>
    <name evidence="2" type="ORF">FXF47_05055</name>
</gene>
<comment type="caution">
    <text evidence="2">The sequence shown here is derived from an EMBL/GenBank/DDBJ whole genome shotgun (WGS) entry which is preliminary data.</text>
</comment>
<evidence type="ECO:0000256" key="1">
    <source>
        <dbReference type="SAM" id="Phobius"/>
    </source>
</evidence>
<dbReference type="EMBL" id="VSIX01000043">
    <property type="protein sequence ID" value="TYB31266.1"/>
    <property type="molecule type" value="Genomic_DNA"/>
</dbReference>
<dbReference type="Proteomes" id="UP000324143">
    <property type="component" value="Unassembled WGS sequence"/>
</dbReference>
<feature type="transmembrane region" description="Helical" evidence="1">
    <location>
        <begin position="110"/>
        <end position="130"/>
    </location>
</feature>